<feature type="region of interest" description="Disordered" evidence="1">
    <location>
        <begin position="1"/>
        <end position="47"/>
    </location>
</feature>
<protein>
    <submittedName>
        <fullName evidence="2">Uncharacterized protein</fullName>
    </submittedName>
</protein>
<evidence type="ECO:0000313" key="2">
    <source>
        <dbReference type="EMBL" id="MPC83576.1"/>
    </source>
</evidence>
<keyword evidence="3" id="KW-1185">Reference proteome</keyword>
<dbReference type="EMBL" id="VSRR010062867">
    <property type="protein sequence ID" value="MPC83576.1"/>
    <property type="molecule type" value="Genomic_DNA"/>
</dbReference>
<proteinExistence type="predicted"/>
<evidence type="ECO:0000313" key="3">
    <source>
        <dbReference type="Proteomes" id="UP000324222"/>
    </source>
</evidence>
<organism evidence="2 3">
    <name type="scientific">Portunus trituberculatus</name>
    <name type="common">Swimming crab</name>
    <name type="synonym">Neptunus trituberculatus</name>
    <dbReference type="NCBI Taxonomy" id="210409"/>
    <lineage>
        <taxon>Eukaryota</taxon>
        <taxon>Metazoa</taxon>
        <taxon>Ecdysozoa</taxon>
        <taxon>Arthropoda</taxon>
        <taxon>Crustacea</taxon>
        <taxon>Multicrustacea</taxon>
        <taxon>Malacostraca</taxon>
        <taxon>Eumalacostraca</taxon>
        <taxon>Eucarida</taxon>
        <taxon>Decapoda</taxon>
        <taxon>Pleocyemata</taxon>
        <taxon>Brachyura</taxon>
        <taxon>Eubrachyura</taxon>
        <taxon>Portunoidea</taxon>
        <taxon>Portunidae</taxon>
        <taxon>Portuninae</taxon>
        <taxon>Portunus</taxon>
    </lineage>
</organism>
<dbReference type="AlphaFoldDB" id="A0A5B7IPQ3"/>
<dbReference type="Proteomes" id="UP000324222">
    <property type="component" value="Unassembled WGS sequence"/>
</dbReference>
<name>A0A5B7IPQ3_PORTR</name>
<reference evidence="2 3" key="1">
    <citation type="submission" date="2019-05" db="EMBL/GenBank/DDBJ databases">
        <title>Another draft genome of Portunus trituberculatus and its Hox gene families provides insights of decapod evolution.</title>
        <authorList>
            <person name="Jeong J.-H."/>
            <person name="Song I."/>
            <person name="Kim S."/>
            <person name="Choi T."/>
            <person name="Kim D."/>
            <person name="Ryu S."/>
            <person name="Kim W."/>
        </authorList>
    </citation>
    <scope>NUCLEOTIDE SEQUENCE [LARGE SCALE GENOMIC DNA]</scope>
    <source>
        <tissue evidence="2">Muscle</tissue>
    </source>
</reference>
<accession>A0A5B7IPQ3</accession>
<comment type="caution">
    <text evidence="2">The sequence shown here is derived from an EMBL/GenBank/DDBJ whole genome shotgun (WGS) entry which is preliminary data.</text>
</comment>
<sequence>MYSHNRGLQTPFPPSSTPPLASQRVADTPSRQWKASQGGVGVRRRPPGLESRLLIGCRWVAMTTREH</sequence>
<gene>
    <name evidence="2" type="ORF">E2C01_078288</name>
</gene>
<evidence type="ECO:0000256" key="1">
    <source>
        <dbReference type="SAM" id="MobiDB-lite"/>
    </source>
</evidence>